<protein>
    <recommendedName>
        <fullName evidence="3">Poly(3-hydroxyalkanoate) polymerase subunit PhaE</fullName>
    </recommendedName>
</protein>
<comment type="caution">
    <text evidence="2">The sequence shown here is derived from an EMBL/GenBank/DDBJ whole genome shotgun (WGS) entry which is preliminary data.</text>
</comment>
<organism evidence="2">
    <name type="scientific">Archaeoglobus fulgidus</name>
    <dbReference type="NCBI Taxonomy" id="2234"/>
    <lineage>
        <taxon>Archaea</taxon>
        <taxon>Methanobacteriati</taxon>
        <taxon>Methanobacteriota</taxon>
        <taxon>Archaeoglobi</taxon>
        <taxon>Archaeoglobales</taxon>
        <taxon>Archaeoglobaceae</taxon>
        <taxon>Archaeoglobus</taxon>
    </lineage>
</organism>
<proteinExistence type="predicted"/>
<name>A0A7J3M271_ARCFL</name>
<reference evidence="2" key="1">
    <citation type="journal article" date="2020" name="mSystems">
        <title>Genome- and Community-Level Interaction Insights into Carbon Utilization and Element Cycling Functions of Hydrothermarchaeota in Hydrothermal Sediment.</title>
        <authorList>
            <person name="Zhou Z."/>
            <person name="Liu Y."/>
            <person name="Xu W."/>
            <person name="Pan J."/>
            <person name="Luo Z.H."/>
            <person name="Li M."/>
        </authorList>
    </citation>
    <scope>NUCLEOTIDE SEQUENCE [LARGE SCALE GENOMIC DNA]</scope>
    <source>
        <strain evidence="2">SpSt-587</strain>
    </source>
</reference>
<accession>A0A7J3M271</accession>
<sequence length="295" mass="35599">MIEIYKKLPKESFELILRNMAVRDHLKEIWDQYMSYGKIEARSFDRVFEELFRFFFRPFELVLFNEKVVKSIIPIQDIFVSRDLLSAYSEFMDSLFSHMRLGFQLFSEPLIEKTLPEKFIEEWKEYLRRFEVMHEIPYDFPFALPENAKNFLIDCLSHWNDFLAYYGKYRDLMKASFRRAVEKVCDFVGKAEFKSFEDFRNAFQDSLAKEFDSLLKSKEYLELQEKLFSVLFDHIYCLRRFLELLIENNPASPFATVSQIDEAYKRILDLRRKISELEKRVEFLEGEICSRNSKA</sequence>
<dbReference type="EMBL" id="DSYZ01000027">
    <property type="protein sequence ID" value="HGT82344.1"/>
    <property type="molecule type" value="Genomic_DNA"/>
</dbReference>
<evidence type="ECO:0008006" key="3">
    <source>
        <dbReference type="Google" id="ProtNLM"/>
    </source>
</evidence>
<evidence type="ECO:0000256" key="1">
    <source>
        <dbReference type="SAM" id="Coils"/>
    </source>
</evidence>
<gene>
    <name evidence="2" type="ORF">ENT52_01240</name>
</gene>
<feature type="coiled-coil region" evidence="1">
    <location>
        <begin position="260"/>
        <end position="287"/>
    </location>
</feature>
<keyword evidence="1" id="KW-0175">Coiled coil</keyword>
<evidence type="ECO:0000313" key="2">
    <source>
        <dbReference type="EMBL" id="HGT82344.1"/>
    </source>
</evidence>
<dbReference type="AlphaFoldDB" id="A0A7J3M271"/>